<comment type="caution">
    <text evidence="3">The sequence shown here is derived from an EMBL/GenBank/DDBJ whole genome shotgun (WGS) entry which is preliminary data.</text>
</comment>
<name>A0A8X6FHF5_TRICU</name>
<sequence>NCIPEGSKKHRSLRKTSSPAFYTEMRVLCILILSVVVCLCVIQNNRNAGIFKRSPVLADSEGAGIRVERSPQNDDDTSTSQPTNDVDTSTSQPTNDDDTTNTTSDYDDDSDEGDDDDDDDDTIVIVVDWGWWDWGWRFFR</sequence>
<keyword evidence="2" id="KW-0812">Transmembrane</keyword>
<keyword evidence="4" id="KW-1185">Reference proteome</keyword>
<feature type="transmembrane region" description="Helical" evidence="2">
    <location>
        <begin position="20"/>
        <end position="42"/>
    </location>
</feature>
<accession>A0A8X6FHF5</accession>
<keyword evidence="2" id="KW-0472">Membrane</keyword>
<feature type="compositionally biased region" description="Acidic residues" evidence="1">
    <location>
        <begin position="95"/>
        <end position="120"/>
    </location>
</feature>
<gene>
    <name evidence="3" type="ORF">TNCT_541221</name>
</gene>
<reference evidence="3" key="1">
    <citation type="submission" date="2020-07" db="EMBL/GenBank/DDBJ databases">
        <title>Multicomponent nature underlies the extraordinary mechanical properties of spider dragline silk.</title>
        <authorList>
            <person name="Kono N."/>
            <person name="Nakamura H."/>
            <person name="Mori M."/>
            <person name="Yoshida Y."/>
            <person name="Ohtoshi R."/>
            <person name="Malay A.D."/>
            <person name="Moran D.A.P."/>
            <person name="Tomita M."/>
            <person name="Numata K."/>
            <person name="Arakawa K."/>
        </authorList>
    </citation>
    <scope>NUCLEOTIDE SEQUENCE</scope>
</reference>
<dbReference type="EMBL" id="BMAO01012228">
    <property type="protein sequence ID" value="GFQ79736.1"/>
    <property type="molecule type" value="Genomic_DNA"/>
</dbReference>
<protein>
    <submittedName>
        <fullName evidence="3">Uncharacterized protein</fullName>
    </submittedName>
</protein>
<feature type="region of interest" description="Disordered" evidence="1">
    <location>
        <begin position="61"/>
        <end position="120"/>
    </location>
</feature>
<evidence type="ECO:0000256" key="2">
    <source>
        <dbReference type="SAM" id="Phobius"/>
    </source>
</evidence>
<evidence type="ECO:0000313" key="4">
    <source>
        <dbReference type="Proteomes" id="UP000887116"/>
    </source>
</evidence>
<proteinExistence type="predicted"/>
<dbReference type="Proteomes" id="UP000887116">
    <property type="component" value="Unassembled WGS sequence"/>
</dbReference>
<dbReference type="AlphaFoldDB" id="A0A8X6FHF5"/>
<evidence type="ECO:0000313" key="3">
    <source>
        <dbReference type="EMBL" id="GFQ79736.1"/>
    </source>
</evidence>
<feature type="non-terminal residue" evidence="3">
    <location>
        <position position="140"/>
    </location>
</feature>
<organism evidence="3 4">
    <name type="scientific">Trichonephila clavata</name>
    <name type="common">Joro spider</name>
    <name type="synonym">Nephila clavata</name>
    <dbReference type="NCBI Taxonomy" id="2740835"/>
    <lineage>
        <taxon>Eukaryota</taxon>
        <taxon>Metazoa</taxon>
        <taxon>Ecdysozoa</taxon>
        <taxon>Arthropoda</taxon>
        <taxon>Chelicerata</taxon>
        <taxon>Arachnida</taxon>
        <taxon>Araneae</taxon>
        <taxon>Araneomorphae</taxon>
        <taxon>Entelegynae</taxon>
        <taxon>Araneoidea</taxon>
        <taxon>Nephilidae</taxon>
        <taxon>Trichonephila</taxon>
    </lineage>
</organism>
<evidence type="ECO:0000256" key="1">
    <source>
        <dbReference type="SAM" id="MobiDB-lite"/>
    </source>
</evidence>
<keyword evidence="2" id="KW-1133">Transmembrane helix</keyword>